<evidence type="ECO:0000313" key="9">
    <source>
        <dbReference type="Proteomes" id="UP000634004"/>
    </source>
</evidence>
<comment type="subcellular location">
    <subcellularLocation>
        <location evidence="1 6">Cell membrane</location>
        <topology evidence="1 6">Multi-pass membrane protein</topology>
    </subcellularLocation>
</comment>
<feature type="transmembrane region" description="Helical" evidence="6">
    <location>
        <begin position="82"/>
        <end position="102"/>
    </location>
</feature>
<keyword evidence="5 6" id="KW-0472">Membrane</keyword>
<evidence type="ECO:0000256" key="3">
    <source>
        <dbReference type="ARBA" id="ARBA00022692"/>
    </source>
</evidence>
<evidence type="ECO:0000256" key="6">
    <source>
        <dbReference type="RuleBase" id="RU366058"/>
    </source>
</evidence>
<proteinExistence type="inferred from homology"/>
<reference evidence="8" key="2">
    <citation type="submission" date="2020-09" db="EMBL/GenBank/DDBJ databases">
        <authorList>
            <person name="Sun Q."/>
            <person name="Kim S."/>
        </authorList>
    </citation>
    <scope>NUCLEOTIDE SEQUENCE</scope>
    <source>
        <strain evidence="8">KCTC 32513</strain>
    </source>
</reference>
<reference evidence="8" key="1">
    <citation type="journal article" date="2014" name="Int. J. Syst. Evol. Microbiol.">
        <title>Complete genome sequence of Corynebacterium casei LMG S-19264T (=DSM 44701T), isolated from a smear-ripened cheese.</title>
        <authorList>
            <consortium name="US DOE Joint Genome Institute (JGI-PGF)"/>
            <person name="Walter F."/>
            <person name="Albersmeier A."/>
            <person name="Kalinowski J."/>
            <person name="Ruckert C."/>
        </authorList>
    </citation>
    <scope>NUCLEOTIDE SEQUENCE</scope>
    <source>
        <strain evidence="8">KCTC 32513</strain>
    </source>
</reference>
<feature type="transmembrane region" description="Helical" evidence="6">
    <location>
        <begin position="46"/>
        <end position="76"/>
    </location>
</feature>
<evidence type="ECO:0000313" key="8">
    <source>
        <dbReference type="EMBL" id="GHA83038.1"/>
    </source>
</evidence>
<accession>A0A8J3CKT1</accession>
<comment type="caution">
    <text evidence="8">The sequence shown here is derived from an EMBL/GenBank/DDBJ whole genome shotgun (WGS) entry which is preliminary data.</text>
</comment>
<keyword evidence="4 6" id="KW-1133">Transmembrane helix</keyword>
<organism evidence="8 9">
    <name type="scientific">Algimonas arctica</name>
    <dbReference type="NCBI Taxonomy" id="1479486"/>
    <lineage>
        <taxon>Bacteria</taxon>
        <taxon>Pseudomonadati</taxon>
        <taxon>Pseudomonadota</taxon>
        <taxon>Alphaproteobacteria</taxon>
        <taxon>Maricaulales</taxon>
        <taxon>Robiginitomaculaceae</taxon>
        <taxon>Algimonas</taxon>
    </lineage>
</organism>
<dbReference type="Proteomes" id="UP000634004">
    <property type="component" value="Unassembled WGS sequence"/>
</dbReference>
<gene>
    <name evidence="8" type="ORF">GCM10009069_02890</name>
</gene>
<evidence type="ECO:0000256" key="5">
    <source>
        <dbReference type="ARBA" id="ARBA00023136"/>
    </source>
</evidence>
<dbReference type="AlphaFoldDB" id="A0A8J3CKT1"/>
<dbReference type="Pfam" id="PF09335">
    <property type="entry name" value="VTT_dom"/>
    <property type="match status" value="1"/>
</dbReference>
<dbReference type="PANTHER" id="PTHR12677:SF59">
    <property type="entry name" value="GOLGI APPARATUS MEMBRANE PROTEIN TVP38-RELATED"/>
    <property type="match status" value="1"/>
</dbReference>
<feature type="domain" description="VTT" evidence="7">
    <location>
        <begin position="61"/>
        <end position="172"/>
    </location>
</feature>
<feature type="transmembrane region" description="Helical" evidence="6">
    <location>
        <begin position="6"/>
        <end position="25"/>
    </location>
</feature>
<protein>
    <recommendedName>
        <fullName evidence="6">TVP38/TMEM64 family membrane protein</fullName>
    </recommendedName>
</protein>
<dbReference type="InterPro" id="IPR032816">
    <property type="entry name" value="VTT_dom"/>
</dbReference>
<feature type="transmembrane region" description="Helical" evidence="6">
    <location>
        <begin position="130"/>
        <end position="150"/>
    </location>
</feature>
<evidence type="ECO:0000256" key="2">
    <source>
        <dbReference type="ARBA" id="ARBA00022475"/>
    </source>
</evidence>
<sequence>MKGPLYDISVLIGLSLLAALLVYLFREQANAAINLMGTYSGTPMAIGVAVLIFFIGSIFFVPQWALIAAAIAAFGLVDGSAIAWFATMVSVTAHVFAARALARRFEERLHIQRLDYLRSLFKRNSVQSGFLVRLIPTGPAILVNVAAGLFGVSRGGFLLGSALGVIPKILLTGIVASELISSAQGKQFSLWLAVGAVGLIALSLMTRKARPPRQKIASK</sequence>
<comment type="similarity">
    <text evidence="6">Belongs to the TVP38/TMEM64 family.</text>
</comment>
<keyword evidence="9" id="KW-1185">Reference proteome</keyword>
<name>A0A8J3CKT1_9PROT</name>
<evidence type="ECO:0000256" key="4">
    <source>
        <dbReference type="ARBA" id="ARBA00022989"/>
    </source>
</evidence>
<evidence type="ECO:0000259" key="7">
    <source>
        <dbReference type="Pfam" id="PF09335"/>
    </source>
</evidence>
<dbReference type="InterPro" id="IPR015414">
    <property type="entry name" value="TMEM64"/>
</dbReference>
<dbReference type="GO" id="GO:0005886">
    <property type="term" value="C:plasma membrane"/>
    <property type="evidence" value="ECO:0007669"/>
    <property type="project" value="UniProtKB-SubCell"/>
</dbReference>
<keyword evidence="2 6" id="KW-1003">Cell membrane</keyword>
<feature type="transmembrane region" description="Helical" evidence="6">
    <location>
        <begin position="188"/>
        <end position="205"/>
    </location>
</feature>
<keyword evidence="3 6" id="KW-0812">Transmembrane</keyword>
<dbReference type="RefSeq" id="WP_189494633.1">
    <property type="nucleotide sequence ID" value="NZ_BMZH01000001.1"/>
</dbReference>
<evidence type="ECO:0000256" key="1">
    <source>
        <dbReference type="ARBA" id="ARBA00004651"/>
    </source>
</evidence>
<dbReference type="PANTHER" id="PTHR12677">
    <property type="entry name" value="GOLGI APPARATUS MEMBRANE PROTEIN TVP38-RELATED"/>
    <property type="match status" value="1"/>
</dbReference>
<dbReference type="EMBL" id="BMZH01000001">
    <property type="protein sequence ID" value="GHA83038.1"/>
    <property type="molecule type" value="Genomic_DNA"/>
</dbReference>